<dbReference type="AlphaFoldDB" id="A2BS66"/>
<dbReference type="Pfam" id="PF00551">
    <property type="entry name" value="Formyl_trans_N"/>
    <property type="match status" value="1"/>
</dbReference>
<dbReference type="CDD" id="cd08653">
    <property type="entry name" value="FMT_core_like_3"/>
    <property type="match status" value="1"/>
</dbReference>
<organism evidence="2 3">
    <name type="scientific">Prochlorococcus marinus (strain AS9601)</name>
    <dbReference type="NCBI Taxonomy" id="146891"/>
    <lineage>
        <taxon>Bacteria</taxon>
        <taxon>Bacillati</taxon>
        <taxon>Cyanobacteriota</taxon>
        <taxon>Cyanophyceae</taxon>
        <taxon>Synechococcales</taxon>
        <taxon>Prochlorococcaceae</taxon>
        <taxon>Prochlorococcus</taxon>
    </lineage>
</organism>
<evidence type="ECO:0000259" key="1">
    <source>
        <dbReference type="Pfam" id="PF00551"/>
    </source>
</evidence>
<dbReference type="STRING" id="146891.A9601_13431"/>
<evidence type="ECO:0000313" key="3">
    <source>
        <dbReference type="Proteomes" id="UP000002590"/>
    </source>
</evidence>
<sequence length="265" mass="30347">MTIVLITGTQNRHLSIASKLIDNFEVIWIRYKRKLVPQVDQIQSNFLKEHLEKLVKDETDELGIFNINEILKSKNIIKSLEIDSLKNFNELSPKFLESFEFNADATVIYGSGIIGDDFMKVLPQPLINIHGGISPYFKGSSTLLYALALGQPELLGMTIHEIDSGIDSGDIFCHLLPDLKFGMSPTKMFASCQKKLYEEIENIINKIIEGSLTSVPQSKFGRTFMERDYREAILKSIYTMYEEGFFNLSISELKKLRNKYKLREC</sequence>
<proteinExistence type="predicted"/>
<feature type="domain" description="Formyl transferase N-terminal" evidence="1">
    <location>
        <begin position="100"/>
        <end position="174"/>
    </location>
</feature>
<dbReference type="EMBL" id="CP000551">
    <property type="protein sequence ID" value="ABM70627.1"/>
    <property type="molecule type" value="Genomic_DNA"/>
</dbReference>
<dbReference type="InterPro" id="IPR002376">
    <property type="entry name" value="Formyl_transf_N"/>
</dbReference>
<gene>
    <name evidence="2" type="ordered locus">A9601_13431</name>
</gene>
<dbReference type="SUPFAM" id="SSF53328">
    <property type="entry name" value="Formyltransferase"/>
    <property type="match status" value="1"/>
</dbReference>
<protein>
    <recommendedName>
        <fullName evidence="1">Formyl transferase N-terminal domain-containing protein</fullName>
    </recommendedName>
</protein>
<dbReference type="InterPro" id="IPR036477">
    <property type="entry name" value="Formyl_transf_N_sf"/>
</dbReference>
<dbReference type="Gene3D" id="3.40.50.170">
    <property type="entry name" value="Formyl transferase, N-terminal domain"/>
    <property type="match status" value="1"/>
</dbReference>
<dbReference type="OrthoDB" id="467573at2"/>
<accession>A2BS66</accession>
<dbReference type="RefSeq" id="WP_011818765.1">
    <property type="nucleotide sequence ID" value="NC_008816.1"/>
</dbReference>
<dbReference type="eggNOG" id="COG0223">
    <property type="taxonomic scope" value="Bacteria"/>
</dbReference>
<reference evidence="2 3" key="1">
    <citation type="journal article" date="2007" name="PLoS Genet.">
        <title>Patterns and implications of gene gain and loss in the evolution of Prochlorococcus.</title>
        <authorList>
            <person name="Kettler G.C."/>
            <person name="Martiny A.C."/>
            <person name="Huang K."/>
            <person name="Zucker J."/>
            <person name="Coleman M.L."/>
            <person name="Rodrigue S."/>
            <person name="Chen F."/>
            <person name="Lapidus A."/>
            <person name="Ferriera S."/>
            <person name="Johnson J."/>
            <person name="Steglich C."/>
            <person name="Church G.M."/>
            <person name="Richardson P."/>
            <person name="Chisholm S.W."/>
        </authorList>
    </citation>
    <scope>NUCLEOTIDE SEQUENCE [LARGE SCALE GENOMIC DNA]</scope>
    <source>
        <strain evidence="2 3">AS9601</strain>
    </source>
</reference>
<dbReference type="KEGG" id="pmb:A9601_13431"/>
<dbReference type="Proteomes" id="UP000002590">
    <property type="component" value="Chromosome"/>
</dbReference>
<name>A2BS66_PROMS</name>
<dbReference type="HOGENOM" id="CLU_1033372_0_0_3"/>
<evidence type="ECO:0000313" key="2">
    <source>
        <dbReference type="EMBL" id="ABM70627.1"/>
    </source>
</evidence>